<evidence type="ECO:0000313" key="1">
    <source>
        <dbReference type="EMBL" id="KAJ5307369.1"/>
    </source>
</evidence>
<proteinExistence type="predicted"/>
<accession>A0A9W9U1N5</accession>
<evidence type="ECO:0000313" key="2">
    <source>
        <dbReference type="Proteomes" id="UP001147746"/>
    </source>
</evidence>
<dbReference type="InterPro" id="IPR036291">
    <property type="entry name" value="NAD(P)-bd_dom_sf"/>
</dbReference>
<dbReference type="EMBL" id="JAPZBO010000008">
    <property type="protein sequence ID" value="KAJ5307369.1"/>
    <property type="molecule type" value="Genomic_DNA"/>
</dbReference>
<keyword evidence="2" id="KW-1185">Reference proteome</keyword>
<dbReference type="Proteomes" id="UP001147746">
    <property type="component" value="Unassembled WGS sequence"/>
</dbReference>
<reference evidence="1" key="2">
    <citation type="journal article" date="2023" name="IMA Fungus">
        <title>Comparative genomic study of the Penicillium genus elucidates a diverse pangenome and 15 lateral gene transfer events.</title>
        <authorList>
            <person name="Petersen C."/>
            <person name="Sorensen T."/>
            <person name="Nielsen M.R."/>
            <person name="Sondergaard T.E."/>
            <person name="Sorensen J.L."/>
            <person name="Fitzpatrick D.A."/>
            <person name="Frisvad J.C."/>
            <person name="Nielsen K.L."/>
        </authorList>
    </citation>
    <scope>NUCLEOTIDE SEQUENCE</scope>
    <source>
        <strain evidence="1">IBT 21472</strain>
    </source>
</reference>
<gene>
    <name evidence="1" type="ORF">N7476_008025</name>
</gene>
<dbReference type="GO" id="GO:0005739">
    <property type="term" value="C:mitochondrion"/>
    <property type="evidence" value="ECO:0007669"/>
    <property type="project" value="TreeGrafter"/>
</dbReference>
<organism evidence="1 2">
    <name type="scientific">Penicillium atrosanguineum</name>
    <dbReference type="NCBI Taxonomy" id="1132637"/>
    <lineage>
        <taxon>Eukaryota</taxon>
        <taxon>Fungi</taxon>
        <taxon>Dikarya</taxon>
        <taxon>Ascomycota</taxon>
        <taxon>Pezizomycotina</taxon>
        <taxon>Eurotiomycetes</taxon>
        <taxon>Eurotiomycetidae</taxon>
        <taxon>Eurotiales</taxon>
        <taxon>Aspergillaceae</taxon>
        <taxon>Penicillium</taxon>
    </lineage>
</organism>
<protein>
    <submittedName>
        <fullName evidence="1">GroES-like protein</fullName>
    </submittedName>
</protein>
<sequence>MATIRKVVITEFGDVNVVKIVETNCSPPAPGFVQIATEYSGFTAGDISMRKVLTKYDAQAELVSQPEKYCFKVPDGLDHQQVTALMCDWSTAYAMTTQAAKVTKGQRVFIHGLSDAVGCGLIILCSLLGAEVCGTVSERNHEFVRAYGVTPFVYTDKKWTNTKKALDGIHAVFDPLV</sequence>
<dbReference type="SUPFAM" id="SSF50129">
    <property type="entry name" value="GroES-like"/>
    <property type="match status" value="1"/>
</dbReference>
<reference evidence="1" key="1">
    <citation type="submission" date="2022-12" db="EMBL/GenBank/DDBJ databases">
        <authorList>
            <person name="Petersen C."/>
        </authorList>
    </citation>
    <scope>NUCLEOTIDE SEQUENCE</scope>
    <source>
        <strain evidence="1">IBT 21472</strain>
    </source>
</reference>
<dbReference type="Gene3D" id="3.40.50.720">
    <property type="entry name" value="NAD(P)-binding Rossmann-like Domain"/>
    <property type="match status" value="1"/>
</dbReference>
<dbReference type="InterPro" id="IPR051397">
    <property type="entry name" value="Zn-ADH-like_protein"/>
</dbReference>
<dbReference type="PANTHER" id="PTHR43677:SF4">
    <property type="entry name" value="QUINONE OXIDOREDUCTASE-LIKE PROTEIN 2"/>
    <property type="match status" value="1"/>
</dbReference>
<dbReference type="GO" id="GO:0016491">
    <property type="term" value="F:oxidoreductase activity"/>
    <property type="evidence" value="ECO:0007669"/>
    <property type="project" value="TreeGrafter"/>
</dbReference>
<comment type="caution">
    <text evidence="1">The sequence shown here is derived from an EMBL/GenBank/DDBJ whole genome shotgun (WGS) entry which is preliminary data.</text>
</comment>
<dbReference type="InterPro" id="IPR011032">
    <property type="entry name" value="GroES-like_sf"/>
</dbReference>
<dbReference type="AlphaFoldDB" id="A0A9W9U1N5"/>
<dbReference type="Gene3D" id="3.90.180.10">
    <property type="entry name" value="Medium-chain alcohol dehydrogenases, catalytic domain"/>
    <property type="match status" value="1"/>
</dbReference>
<dbReference type="PANTHER" id="PTHR43677">
    <property type="entry name" value="SHORT-CHAIN DEHYDROGENASE/REDUCTASE"/>
    <property type="match status" value="1"/>
</dbReference>
<name>A0A9W9U1N5_9EURO</name>
<dbReference type="SUPFAM" id="SSF51735">
    <property type="entry name" value="NAD(P)-binding Rossmann-fold domains"/>
    <property type="match status" value="1"/>
</dbReference>